<evidence type="ECO:0000256" key="2">
    <source>
        <dbReference type="ARBA" id="ARBA00022905"/>
    </source>
</evidence>
<evidence type="ECO:0000259" key="6">
    <source>
        <dbReference type="Pfam" id="PF03070"/>
    </source>
</evidence>
<dbReference type="HAMAP" id="MF_00654">
    <property type="entry name" value="PQQ_syn_PqqC"/>
    <property type="match status" value="1"/>
</dbReference>
<keyword evidence="3 4" id="KW-0560">Oxidoreductase</keyword>
<organism evidence="7 8">
    <name type="scientific">Streptomyces morookaense</name>
    <name type="common">Streptoverticillium morookaense</name>
    <dbReference type="NCBI Taxonomy" id="1970"/>
    <lineage>
        <taxon>Bacteria</taxon>
        <taxon>Bacillati</taxon>
        <taxon>Actinomycetota</taxon>
        <taxon>Actinomycetes</taxon>
        <taxon>Kitasatosporales</taxon>
        <taxon>Streptomycetaceae</taxon>
        <taxon>Streptomyces</taxon>
    </lineage>
</organism>
<dbReference type="InterPro" id="IPR039068">
    <property type="entry name" value="PqqC-like"/>
</dbReference>
<dbReference type="Gene3D" id="1.20.910.10">
    <property type="entry name" value="Heme oxygenase-like"/>
    <property type="match status" value="1"/>
</dbReference>
<dbReference type="Pfam" id="PF03070">
    <property type="entry name" value="TENA_THI-4"/>
    <property type="match status" value="1"/>
</dbReference>
<proteinExistence type="inferred from homology"/>
<dbReference type="NCBIfam" id="TIGR02111">
    <property type="entry name" value="PQQ_syn_pqqC"/>
    <property type="match status" value="1"/>
</dbReference>
<comment type="function">
    <text evidence="4">Ring cyclization and eight-electron oxidation of 3a-(2-amino-2-carboxyethyl)-4,5-dioxo-4,5,6,7,8,9-hexahydroquinoline-7,9-dicarboxylic-acid to PQQ.</text>
</comment>
<dbReference type="PANTHER" id="PTHR40279">
    <property type="entry name" value="PQQC-LIKE PROTEIN"/>
    <property type="match status" value="1"/>
</dbReference>
<accession>A0A7Y7EA33</accession>
<dbReference type="EC" id="1.3.3.11" evidence="4"/>
<dbReference type="InterPro" id="IPR016084">
    <property type="entry name" value="Haem_Oase-like_multi-hlx"/>
</dbReference>
<protein>
    <recommendedName>
        <fullName evidence="4">Pyrroloquinoline-quinone synthase</fullName>
        <ecNumber evidence="4">1.3.3.11</ecNumber>
    </recommendedName>
    <alternativeName>
        <fullName evidence="4">Coenzyme PQQ synthesis protein C</fullName>
    </alternativeName>
    <alternativeName>
        <fullName evidence="4">Pyrroloquinoline quinone biosynthesis protein C</fullName>
    </alternativeName>
</protein>
<dbReference type="InterPro" id="IPR004305">
    <property type="entry name" value="Thiaminase-2/PQQC"/>
</dbReference>
<evidence type="ECO:0000256" key="5">
    <source>
        <dbReference type="SAM" id="MobiDB-lite"/>
    </source>
</evidence>
<comment type="catalytic activity">
    <reaction evidence="4">
        <text>6-(2-amino-2-carboxyethyl)-7,8-dioxo-1,2,3,4,7,8-hexahydroquinoline-2,4-dicarboxylate + 3 O2 = pyrroloquinoline quinone + 2 H2O2 + 2 H2O + H(+)</text>
        <dbReference type="Rhea" id="RHEA:10692"/>
        <dbReference type="ChEBI" id="CHEBI:15377"/>
        <dbReference type="ChEBI" id="CHEBI:15378"/>
        <dbReference type="ChEBI" id="CHEBI:15379"/>
        <dbReference type="ChEBI" id="CHEBI:16240"/>
        <dbReference type="ChEBI" id="CHEBI:58442"/>
        <dbReference type="ChEBI" id="CHEBI:58778"/>
        <dbReference type="EC" id="1.3.3.11"/>
    </reaction>
</comment>
<feature type="region of interest" description="Disordered" evidence="5">
    <location>
        <begin position="1"/>
        <end position="23"/>
    </location>
</feature>
<dbReference type="Proteomes" id="UP000587462">
    <property type="component" value="Unassembled WGS sequence"/>
</dbReference>
<keyword evidence="8" id="KW-1185">Reference proteome</keyword>
<gene>
    <name evidence="4 7" type="primary">pqqC</name>
    <name evidence="7" type="ORF">HG542_25825</name>
</gene>
<comment type="pathway">
    <text evidence="4">Cofactor biosynthesis; pyrroloquinoline quinone biosynthesis.</text>
</comment>
<dbReference type="EMBL" id="JABBXF010000070">
    <property type="protein sequence ID" value="NVK81047.1"/>
    <property type="molecule type" value="Genomic_DNA"/>
</dbReference>
<dbReference type="UniPathway" id="UPA00539"/>
<sequence length="276" mass="30399">MCHDKRPARAGHAIGRGRPAAGLVPSGLHRRRARARGHRVRRPPVTGAAALGAGEFTAALHAHSDRYWHKHPFHLRLHEGTLGRGELQRWAANRWYYQKWLPQKDAAVVANCPVPAVRRRWVQRISFQDGTAEGRGGLAGWLALAEATGLDRAEVLDERHVLPGVRFATDAYVHFARTRPWTEAVAASLTELFSPGLMRQRLTALRTHYPWITPSGHGYHATRPQTAASDAQHALAVVVASCTTRSEQDAALAALAFKCDVLWSMLDAVDHAGRTG</sequence>
<comment type="similarity">
    <text evidence="4">Belongs to the PqqC family.</text>
</comment>
<dbReference type="InterPro" id="IPR011845">
    <property type="entry name" value="PqqC"/>
</dbReference>
<evidence type="ECO:0000313" key="7">
    <source>
        <dbReference type="EMBL" id="NVK81047.1"/>
    </source>
</evidence>
<name>A0A7Y7EA33_STRMO</name>
<evidence type="ECO:0000256" key="4">
    <source>
        <dbReference type="HAMAP-Rule" id="MF_00654"/>
    </source>
</evidence>
<evidence type="ECO:0000256" key="3">
    <source>
        <dbReference type="ARBA" id="ARBA00023002"/>
    </source>
</evidence>
<dbReference type="PANTHER" id="PTHR40279:SF3">
    <property type="entry name" value="4-AMINOBENZOATE SYNTHASE"/>
    <property type="match status" value="1"/>
</dbReference>
<reference evidence="7 8" key="1">
    <citation type="submission" date="2020-04" db="EMBL/GenBank/DDBJ databases">
        <title>Draft Genome Sequence of Streptomyces morookaense DSM 40503, an 8-azaguanine-producing strain.</title>
        <authorList>
            <person name="Qi J."/>
            <person name="Gao J.-M."/>
        </authorList>
    </citation>
    <scope>NUCLEOTIDE SEQUENCE [LARGE SCALE GENOMIC DNA]</scope>
    <source>
        <strain evidence="7 8">DSM 40503</strain>
    </source>
</reference>
<dbReference type="AlphaFoldDB" id="A0A7Y7EA33"/>
<comment type="pathway">
    <text evidence="1">Cofactor biosynthesis; thiamine diphosphate biosynthesis.</text>
</comment>
<dbReference type="GO" id="GO:0018189">
    <property type="term" value="P:pyrroloquinoline quinone biosynthetic process"/>
    <property type="evidence" value="ECO:0007669"/>
    <property type="project" value="UniProtKB-UniRule"/>
</dbReference>
<feature type="domain" description="Thiaminase-2/PQQC" evidence="6">
    <location>
        <begin position="59"/>
        <end position="267"/>
    </location>
</feature>
<dbReference type="SUPFAM" id="SSF48613">
    <property type="entry name" value="Heme oxygenase-like"/>
    <property type="match status" value="1"/>
</dbReference>
<evidence type="ECO:0000256" key="1">
    <source>
        <dbReference type="ARBA" id="ARBA00004948"/>
    </source>
</evidence>
<keyword evidence="2 4" id="KW-0884">PQQ biosynthesis</keyword>
<comment type="caution">
    <text evidence="7">The sequence shown here is derived from an EMBL/GenBank/DDBJ whole genome shotgun (WGS) entry which is preliminary data.</text>
</comment>
<dbReference type="GO" id="GO:0033732">
    <property type="term" value="F:pyrroloquinoline-quinone synthase activity"/>
    <property type="evidence" value="ECO:0007669"/>
    <property type="project" value="UniProtKB-EC"/>
</dbReference>
<evidence type="ECO:0000313" key="8">
    <source>
        <dbReference type="Proteomes" id="UP000587462"/>
    </source>
</evidence>